<dbReference type="Pfam" id="PF01770">
    <property type="entry name" value="Folate_carrier"/>
    <property type="match status" value="1"/>
</dbReference>
<evidence type="ECO:0000256" key="5">
    <source>
        <dbReference type="ARBA" id="ARBA00022741"/>
    </source>
</evidence>
<evidence type="ECO:0000256" key="3">
    <source>
        <dbReference type="ARBA" id="ARBA00022679"/>
    </source>
</evidence>
<dbReference type="InterPro" id="IPR007371">
    <property type="entry name" value="TPK_catalytic"/>
</dbReference>
<dbReference type="CDD" id="cd07995">
    <property type="entry name" value="TPK"/>
    <property type="match status" value="1"/>
</dbReference>
<reference evidence="14 15" key="1">
    <citation type="submission" date="2015-12" db="EMBL/GenBank/DDBJ databases">
        <title>The genome of Folsomia candida.</title>
        <authorList>
            <person name="Faddeeva A."/>
            <person name="Derks M.F."/>
            <person name="Anvar Y."/>
            <person name="Smit S."/>
            <person name="Van Straalen N."/>
            <person name="Roelofs D."/>
        </authorList>
    </citation>
    <scope>NUCLEOTIDE SEQUENCE [LARGE SCALE GENOMIC DNA]</scope>
    <source>
        <strain evidence="14 15">VU population</strain>
        <tissue evidence="14">Whole body</tissue>
    </source>
</reference>
<dbReference type="NCBIfam" id="TIGR01378">
    <property type="entry name" value="thi_PPkinase"/>
    <property type="match status" value="1"/>
</dbReference>
<dbReference type="InterPro" id="IPR036759">
    <property type="entry name" value="TPK_catalytic_sf"/>
</dbReference>
<feature type="transmembrane region" description="Helical" evidence="12">
    <location>
        <begin position="46"/>
        <end position="65"/>
    </location>
</feature>
<keyword evidence="8" id="KW-0290">Folate-binding</keyword>
<dbReference type="SMART" id="SM00983">
    <property type="entry name" value="TPK_B1_binding"/>
    <property type="match status" value="1"/>
</dbReference>
<keyword evidence="9 12" id="KW-1133">Transmembrane helix</keyword>
<sequence length="661" mass="74284">MEKWHLISLVLCTFGFFKEFRPSEPFVTEYLIDFKNFTKETIVQVAYPISTYTYFGTLPIVFLVTDFMRYKAVIIIEGLAFVGTYILLLFGNGIHSLRILEILYGIASSTEVAYYTYIYAKVDKETYKKVTSHTYTALLVGNFIAAIVSQLLVSADLMDYEQLTYLTLGSVTIALIVACFLPSVKQSVYFHRNTDNDQPLEGPPDGDEGGSKENLTLSLGQKIKRAYGYLWKDCKKAYSDAYVLKWSIWWAISSACYIQVTSYVQPLYEEIYPSTDEEIYNGGVDAVHTFLSAGLALGVGYVSLPWRKWGEPFLCLMSFIQGAALIVMSQTHEIFVAYACYIVFRTFYQVMITVASAEVAQGISQDSYGLIFGMNRFIALTIQTILTFAVADENGFSLNERDQFVVYGTYFGLLGILFAVVTLLTLCLILLNQPVLNESFFVELWNKAKLRILVDGGGNRWDKIKTTFPDISYPHIVSGDFDSIRPHVLEQFKQQNEIRIIETLNQDETDFTKALRILQEELSSLPQTQVAQVVAYCESSGRFDQIMANIETLFHAVTIAPSVQLFLMGSTSITWLLPPGLHQIQFGDVVVPYCSLIPVGSPCSSITTTGLRWNLTNGKLEFGYLVSTSNEIAAENVDRVVTVNNSEPILWSMEFGSPTDS</sequence>
<evidence type="ECO:0000256" key="4">
    <source>
        <dbReference type="ARBA" id="ARBA00022692"/>
    </source>
</evidence>
<protein>
    <submittedName>
        <fullName evidence="14">Thiamine transporter 2</fullName>
    </submittedName>
</protein>
<evidence type="ECO:0000256" key="2">
    <source>
        <dbReference type="ARBA" id="ARBA00005773"/>
    </source>
</evidence>
<dbReference type="InterPro" id="IPR036259">
    <property type="entry name" value="MFS_trans_sf"/>
</dbReference>
<feature type="transmembrane region" description="Helical" evidence="12">
    <location>
        <begin position="165"/>
        <end position="184"/>
    </location>
</feature>
<dbReference type="InterPro" id="IPR002666">
    <property type="entry name" value="Folate_carrier"/>
</dbReference>
<feature type="transmembrane region" description="Helical" evidence="12">
    <location>
        <begin position="368"/>
        <end position="390"/>
    </location>
</feature>
<feature type="transmembrane region" description="Helical" evidence="12">
    <location>
        <begin position="313"/>
        <end position="329"/>
    </location>
</feature>
<feature type="transmembrane region" description="Helical" evidence="12">
    <location>
        <begin position="286"/>
        <end position="306"/>
    </location>
</feature>
<dbReference type="Proteomes" id="UP000198287">
    <property type="component" value="Unassembled WGS sequence"/>
</dbReference>
<keyword evidence="15" id="KW-1185">Reference proteome</keyword>
<keyword evidence="7" id="KW-0067">ATP-binding</keyword>
<keyword evidence="10 12" id="KW-0472">Membrane</keyword>
<dbReference type="Gene3D" id="2.60.120.320">
    <property type="entry name" value="Thiamin pyrophosphokinase, thiamin-binding domain"/>
    <property type="match status" value="1"/>
</dbReference>
<dbReference type="InterPro" id="IPR006282">
    <property type="entry name" value="Thi_PPkinase"/>
</dbReference>
<dbReference type="GO" id="GO:0004788">
    <property type="term" value="F:thiamine diphosphokinase activity"/>
    <property type="evidence" value="ECO:0007669"/>
    <property type="project" value="InterPro"/>
</dbReference>
<evidence type="ECO:0000256" key="8">
    <source>
        <dbReference type="ARBA" id="ARBA00022954"/>
    </source>
</evidence>
<dbReference type="Pfam" id="PF04263">
    <property type="entry name" value="TPK_catalytic"/>
    <property type="match status" value="1"/>
</dbReference>
<dbReference type="GO" id="GO:0005886">
    <property type="term" value="C:plasma membrane"/>
    <property type="evidence" value="ECO:0007669"/>
    <property type="project" value="TreeGrafter"/>
</dbReference>
<keyword evidence="6" id="KW-0418">Kinase</keyword>
<dbReference type="GO" id="GO:0006772">
    <property type="term" value="P:thiamine metabolic process"/>
    <property type="evidence" value="ECO:0007669"/>
    <property type="project" value="InterPro"/>
</dbReference>
<dbReference type="GO" id="GO:0005542">
    <property type="term" value="F:folic acid binding"/>
    <property type="evidence" value="ECO:0007669"/>
    <property type="project" value="UniProtKB-KW"/>
</dbReference>
<feature type="transmembrane region" description="Helical" evidence="12">
    <location>
        <begin position="410"/>
        <end position="431"/>
    </location>
</feature>
<evidence type="ECO:0000256" key="10">
    <source>
        <dbReference type="ARBA" id="ARBA00023136"/>
    </source>
</evidence>
<dbReference type="GO" id="GO:0016301">
    <property type="term" value="F:kinase activity"/>
    <property type="evidence" value="ECO:0007669"/>
    <property type="project" value="UniProtKB-KW"/>
</dbReference>
<evidence type="ECO:0000256" key="12">
    <source>
        <dbReference type="SAM" id="Phobius"/>
    </source>
</evidence>
<dbReference type="GO" id="GO:0005524">
    <property type="term" value="F:ATP binding"/>
    <property type="evidence" value="ECO:0007669"/>
    <property type="project" value="UniProtKB-KW"/>
</dbReference>
<keyword evidence="5" id="KW-0547">Nucleotide-binding</keyword>
<evidence type="ECO:0000256" key="7">
    <source>
        <dbReference type="ARBA" id="ARBA00022840"/>
    </source>
</evidence>
<feature type="transmembrane region" description="Helical" evidence="12">
    <location>
        <begin position="72"/>
        <end position="90"/>
    </location>
</feature>
<keyword evidence="3" id="KW-0808">Transferase</keyword>
<dbReference type="SUPFAM" id="SSF63999">
    <property type="entry name" value="Thiamin pyrophosphokinase, catalytic domain"/>
    <property type="match status" value="1"/>
</dbReference>
<comment type="subcellular location">
    <subcellularLocation>
        <location evidence="1">Membrane</location>
    </subcellularLocation>
</comment>
<dbReference type="NCBIfam" id="TIGR00806">
    <property type="entry name" value="rfc"/>
    <property type="match status" value="1"/>
</dbReference>
<dbReference type="Gene3D" id="1.20.1250.20">
    <property type="entry name" value="MFS general substrate transporter like domains"/>
    <property type="match status" value="1"/>
</dbReference>
<evidence type="ECO:0000256" key="9">
    <source>
        <dbReference type="ARBA" id="ARBA00022989"/>
    </source>
</evidence>
<dbReference type="SUPFAM" id="SSF63862">
    <property type="entry name" value="Thiamin pyrophosphokinase, substrate-binding domain"/>
    <property type="match status" value="1"/>
</dbReference>
<dbReference type="OrthoDB" id="25149at2759"/>
<feature type="transmembrane region" description="Helical" evidence="12">
    <location>
        <begin position="335"/>
        <end position="356"/>
    </location>
</feature>
<evidence type="ECO:0000313" key="15">
    <source>
        <dbReference type="Proteomes" id="UP000198287"/>
    </source>
</evidence>
<comment type="caution">
    <text evidence="14">The sequence shown here is derived from an EMBL/GenBank/DDBJ whole genome shotgun (WGS) entry which is preliminary data.</text>
</comment>
<dbReference type="EMBL" id="LNIX01000002">
    <property type="protein sequence ID" value="OXA59366.1"/>
    <property type="molecule type" value="Genomic_DNA"/>
</dbReference>
<dbReference type="PANTHER" id="PTHR10686:SF18">
    <property type="entry name" value="IP11787P-RELATED"/>
    <property type="match status" value="1"/>
</dbReference>
<dbReference type="FunFam" id="2.60.120.320:FF:000001">
    <property type="entry name" value="Thiamine pyrophosphokinase"/>
    <property type="match status" value="1"/>
</dbReference>
<keyword evidence="11" id="KW-0325">Glycoprotein</keyword>
<organism evidence="14 15">
    <name type="scientific">Folsomia candida</name>
    <name type="common">Springtail</name>
    <dbReference type="NCBI Taxonomy" id="158441"/>
    <lineage>
        <taxon>Eukaryota</taxon>
        <taxon>Metazoa</taxon>
        <taxon>Ecdysozoa</taxon>
        <taxon>Arthropoda</taxon>
        <taxon>Hexapoda</taxon>
        <taxon>Collembola</taxon>
        <taxon>Entomobryomorpha</taxon>
        <taxon>Isotomoidea</taxon>
        <taxon>Isotomidae</taxon>
        <taxon>Proisotominae</taxon>
        <taxon>Folsomia</taxon>
    </lineage>
</organism>
<dbReference type="GO" id="GO:0009229">
    <property type="term" value="P:thiamine diphosphate biosynthetic process"/>
    <property type="evidence" value="ECO:0007669"/>
    <property type="project" value="InterPro"/>
</dbReference>
<evidence type="ECO:0000259" key="13">
    <source>
        <dbReference type="SMART" id="SM00983"/>
    </source>
</evidence>
<evidence type="ECO:0000313" key="14">
    <source>
        <dbReference type="EMBL" id="OXA59366.1"/>
    </source>
</evidence>
<dbReference type="InterPro" id="IPR007373">
    <property type="entry name" value="Thiamin_PyroPKinase_B1-bd"/>
</dbReference>
<dbReference type="GO" id="GO:0090482">
    <property type="term" value="F:vitamin transmembrane transporter activity"/>
    <property type="evidence" value="ECO:0007669"/>
    <property type="project" value="InterPro"/>
</dbReference>
<accession>A0A226ES04</accession>
<name>A0A226ES04_FOLCA</name>
<dbReference type="PANTHER" id="PTHR10686">
    <property type="entry name" value="FOLATE TRANSPORTER"/>
    <property type="match status" value="1"/>
</dbReference>
<keyword evidence="4 12" id="KW-0812">Transmembrane</keyword>
<evidence type="ECO:0000256" key="6">
    <source>
        <dbReference type="ARBA" id="ARBA00022777"/>
    </source>
</evidence>
<dbReference type="FunFam" id="1.20.1250.20:FF:000298">
    <property type="entry name" value="Thiamine transporter"/>
    <property type="match status" value="1"/>
</dbReference>
<dbReference type="Gene3D" id="3.40.50.10240">
    <property type="entry name" value="Thiamin pyrophosphokinase, catalytic domain"/>
    <property type="match status" value="1"/>
</dbReference>
<dbReference type="InterPro" id="IPR036371">
    <property type="entry name" value="TPK_B1-bd_sf"/>
</dbReference>
<dbReference type="SUPFAM" id="SSF103473">
    <property type="entry name" value="MFS general substrate transporter"/>
    <property type="match status" value="1"/>
</dbReference>
<dbReference type="AlphaFoldDB" id="A0A226ES04"/>
<feature type="transmembrane region" description="Helical" evidence="12">
    <location>
        <begin position="246"/>
        <end position="266"/>
    </location>
</feature>
<feature type="domain" description="Thiamin pyrophosphokinase thiamin-binding" evidence="13">
    <location>
        <begin position="580"/>
        <end position="649"/>
    </location>
</feature>
<evidence type="ECO:0000256" key="11">
    <source>
        <dbReference type="ARBA" id="ARBA00023180"/>
    </source>
</evidence>
<feature type="transmembrane region" description="Helical" evidence="12">
    <location>
        <begin position="132"/>
        <end position="153"/>
    </location>
</feature>
<proteinExistence type="inferred from homology"/>
<dbReference type="GO" id="GO:0030975">
    <property type="term" value="F:thiamine binding"/>
    <property type="evidence" value="ECO:0007669"/>
    <property type="project" value="InterPro"/>
</dbReference>
<evidence type="ECO:0000256" key="1">
    <source>
        <dbReference type="ARBA" id="ARBA00004370"/>
    </source>
</evidence>
<dbReference type="FunFam" id="3.40.50.10240:FF:000006">
    <property type="entry name" value="Thiamin pyrophosphokinase 1"/>
    <property type="match status" value="1"/>
</dbReference>
<gene>
    <name evidence="14" type="ORF">Fcan01_05777</name>
</gene>
<feature type="transmembrane region" description="Helical" evidence="12">
    <location>
        <begin position="102"/>
        <end position="120"/>
    </location>
</feature>
<comment type="similarity">
    <text evidence="2">Belongs to the reduced folate carrier (RFC) transporter (TC 2.A.48) family.</text>
</comment>
<dbReference type="Pfam" id="PF04265">
    <property type="entry name" value="TPK_B1_binding"/>
    <property type="match status" value="1"/>
</dbReference>
<dbReference type="OMA" id="WAISSAC"/>